<keyword evidence="1" id="KW-0347">Helicase</keyword>
<protein>
    <submittedName>
        <fullName evidence="1">Transcriptional regulator ATRX (X-linked helicase II)</fullName>
    </submittedName>
</protein>
<feature type="non-terminal residue" evidence="1">
    <location>
        <position position="79"/>
    </location>
</feature>
<dbReference type="AlphaFoldDB" id="S4NKU5"/>
<keyword evidence="1" id="KW-0378">Hydrolase</keyword>
<proteinExistence type="predicted"/>
<keyword evidence="1" id="KW-0547">Nucleotide-binding</keyword>
<evidence type="ECO:0000313" key="1">
    <source>
        <dbReference type="EMBL" id="JAA79341.1"/>
    </source>
</evidence>
<reference evidence="1" key="1">
    <citation type="journal article" date="2013" name="BMC Genomics">
        <title>Unscrambling butterfly oogenesis.</title>
        <authorList>
            <person name="Carter J.M."/>
            <person name="Baker S.C."/>
            <person name="Pink R."/>
            <person name="Carter D.R."/>
            <person name="Collins A."/>
            <person name="Tomlin J."/>
            <person name="Gibbs M."/>
            <person name="Breuker C.J."/>
        </authorList>
    </citation>
    <scope>NUCLEOTIDE SEQUENCE</scope>
    <source>
        <tissue evidence="1">Ovary</tissue>
    </source>
</reference>
<dbReference type="GO" id="GO:0004386">
    <property type="term" value="F:helicase activity"/>
    <property type="evidence" value="ECO:0007669"/>
    <property type="project" value="UniProtKB-KW"/>
</dbReference>
<organism evidence="1">
    <name type="scientific">Pararge aegeria</name>
    <name type="common">speckled wood butterfly</name>
    <dbReference type="NCBI Taxonomy" id="116150"/>
    <lineage>
        <taxon>Eukaryota</taxon>
        <taxon>Metazoa</taxon>
        <taxon>Ecdysozoa</taxon>
        <taxon>Arthropoda</taxon>
        <taxon>Hexapoda</taxon>
        <taxon>Insecta</taxon>
        <taxon>Pterygota</taxon>
        <taxon>Neoptera</taxon>
        <taxon>Endopterygota</taxon>
        <taxon>Lepidoptera</taxon>
        <taxon>Glossata</taxon>
        <taxon>Ditrysia</taxon>
        <taxon>Papilionoidea</taxon>
        <taxon>Nymphalidae</taxon>
        <taxon>Satyrinae</taxon>
        <taxon>Satyrini</taxon>
        <taxon>Parargina</taxon>
        <taxon>Pararge</taxon>
    </lineage>
</organism>
<name>S4NKU5_9NEOP</name>
<feature type="non-terminal residue" evidence="1">
    <location>
        <position position="1"/>
    </location>
</feature>
<accession>S4NKU5</accession>
<dbReference type="EMBL" id="GAIX01013219">
    <property type="protein sequence ID" value="JAA79341.1"/>
    <property type="molecule type" value="Transcribed_RNA"/>
</dbReference>
<reference evidence="1" key="2">
    <citation type="submission" date="2013-05" db="EMBL/GenBank/DDBJ databases">
        <authorList>
            <person name="Carter J.-M."/>
            <person name="Baker S.C."/>
            <person name="Pink R."/>
            <person name="Carter D.R.F."/>
            <person name="Collins A."/>
            <person name="Tomlin J."/>
            <person name="Gibbs M."/>
            <person name="Breuker C.J."/>
        </authorList>
    </citation>
    <scope>NUCLEOTIDE SEQUENCE</scope>
    <source>
        <tissue evidence="1">Ovary</tissue>
    </source>
</reference>
<keyword evidence="1" id="KW-0067">ATP-binding</keyword>
<sequence length="79" mass="8363">VACRVVDEQQIDRHYNMSELTELYRLDEDGAGVAAGLAAGVRDAALLRVAASDTPCGPLLYAVHEHDSLLRGSGEIGLA</sequence>